<evidence type="ECO:0000256" key="1">
    <source>
        <dbReference type="SAM" id="Phobius"/>
    </source>
</evidence>
<dbReference type="EMBL" id="LAZR01000042">
    <property type="protein sequence ID" value="KKO00124.1"/>
    <property type="molecule type" value="Genomic_DNA"/>
</dbReference>
<evidence type="ECO:0000259" key="2">
    <source>
        <dbReference type="Pfam" id="PF00144"/>
    </source>
</evidence>
<proteinExistence type="predicted"/>
<accession>A0A0F9Y635</accession>
<dbReference type="PANTHER" id="PTHR46825">
    <property type="entry name" value="D-ALANYL-D-ALANINE-CARBOXYPEPTIDASE/ENDOPEPTIDASE AMPH"/>
    <property type="match status" value="1"/>
</dbReference>
<comment type="caution">
    <text evidence="3">The sequence shown here is derived from an EMBL/GenBank/DDBJ whole genome shotgun (WGS) entry which is preliminary data.</text>
</comment>
<feature type="transmembrane region" description="Helical" evidence="1">
    <location>
        <begin position="14"/>
        <end position="34"/>
    </location>
</feature>
<name>A0A0F9Y635_9ZZZZ</name>
<dbReference type="Pfam" id="PF00144">
    <property type="entry name" value="Beta-lactamase"/>
    <property type="match status" value="1"/>
</dbReference>
<keyword evidence="1" id="KW-1133">Transmembrane helix</keyword>
<dbReference type="InterPro" id="IPR012338">
    <property type="entry name" value="Beta-lactam/transpept-like"/>
</dbReference>
<dbReference type="Gene3D" id="3.40.710.10">
    <property type="entry name" value="DD-peptidase/beta-lactamase superfamily"/>
    <property type="match status" value="1"/>
</dbReference>
<sequence>MEHTKPKTSNKKQIFRIMLFASTFISLCSVPWILVKAWILPLPNTVQEQVDQTLGYGFDGAIVYVDEAGKPPAFYGAGYHNTENKIPVNPKALFKIASISKLYDAVAITKLVHENRLSLDKTLADYFPELVGQIENAENITIKIFLQ</sequence>
<evidence type="ECO:0000313" key="3">
    <source>
        <dbReference type="EMBL" id="KKO00124.1"/>
    </source>
</evidence>
<keyword evidence="1" id="KW-0472">Membrane</keyword>
<feature type="domain" description="Beta-lactamase-related" evidence="2">
    <location>
        <begin position="50"/>
        <end position="143"/>
    </location>
</feature>
<dbReference type="AlphaFoldDB" id="A0A0F9Y635"/>
<protein>
    <recommendedName>
        <fullName evidence="2">Beta-lactamase-related domain-containing protein</fullName>
    </recommendedName>
</protein>
<dbReference type="SUPFAM" id="SSF56601">
    <property type="entry name" value="beta-lactamase/transpeptidase-like"/>
    <property type="match status" value="1"/>
</dbReference>
<dbReference type="PANTHER" id="PTHR46825:SF9">
    <property type="entry name" value="BETA-LACTAMASE-RELATED DOMAIN-CONTAINING PROTEIN"/>
    <property type="match status" value="1"/>
</dbReference>
<organism evidence="3">
    <name type="scientific">marine sediment metagenome</name>
    <dbReference type="NCBI Taxonomy" id="412755"/>
    <lineage>
        <taxon>unclassified sequences</taxon>
        <taxon>metagenomes</taxon>
        <taxon>ecological metagenomes</taxon>
    </lineage>
</organism>
<keyword evidence="1" id="KW-0812">Transmembrane</keyword>
<dbReference type="InterPro" id="IPR001466">
    <property type="entry name" value="Beta-lactam-related"/>
</dbReference>
<gene>
    <name evidence="3" type="ORF">LCGC14_0128900</name>
</gene>
<dbReference type="InterPro" id="IPR050491">
    <property type="entry name" value="AmpC-like"/>
</dbReference>
<reference evidence="3" key="1">
    <citation type="journal article" date="2015" name="Nature">
        <title>Complex archaea that bridge the gap between prokaryotes and eukaryotes.</title>
        <authorList>
            <person name="Spang A."/>
            <person name="Saw J.H."/>
            <person name="Jorgensen S.L."/>
            <person name="Zaremba-Niedzwiedzka K."/>
            <person name="Martijn J."/>
            <person name="Lind A.E."/>
            <person name="van Eijk R."/>
            <person name="Schleper C."/>
            <person name="Guy L."/>
            <person name="Ettema T.J."/>
        </authorList>
    </citation>
    <scope>NUCLEOTIDE SEQUENCE</scope>
</reference>